<sequence>MAAPRVLLLDDEPFQLKLLSRQLANLGLDRVDTFTSGQAALALLEQQASGVQMIFLDLNMPGMDGVEFIRRLVDIRYTSALVLVSGEDERIRDTSVRLARAHHLNVLGHVGKPVQPETLRALLERWRNMAPKAAGEARKRYSAAQVRRAVAGGELVNYYQPKVEVMSGALKGVETLVRWRHPDDGLVFPDQFIGVAEEHGIIDDLTRIVLTEALAQARRWREAGLVLRIAVNVSMDNLVRLDFTDFVLGQIVRAGGAPEELILEVTESRLMTNALASLDTLTRLRL</sequence>
<dbReference type="AlphaFoldDB" id="T0Z9U7"/>
<dbReference type="Gene3D" id="3.20.20.450">
    <property type="entry name" value="EAL domain"/>
    <property type="match status" value="1"/>
</dbReference>
<dbReference type="SUPFAM" id="SSF141868">
    <property type="entry name" value="EAL domain-like"/>
    <property type="match status" value="1"/>
</dbReference>
<dbReference type="InterPro" id="IPR035919">
    <property type="entry name" value="EAL_sf"/>
</dbReference>
<comment type="caution">
    <text evidence="3">The sequence shown here is derived from an EMBL/GenBank/DDBJ whole genome shotgun (WGS) entry which is preliminary data.</text>
</comment>
<dbReference type="GO" id="GO:0000160">
    <property type="term" value="P:phosphorelay signal transduction system"/>
    <property type="evidence" value="ECO:0007669"/>
    <property type="project" value="InterPro"/>
</dbReference>
<feature type="domain" description="Response regulatory" evidence="1">
    <location>
        <begin position="5"/>
        <end position="127"/>
    </location>
</feature>
<dbReference type="InterPro" id="IPR001633">
    <property type="entry name" value="EAL_dom"/>
</dbReference>
<dbReference type="SMART" id="SM00052">
    <property type="entry name" value="EAL"/>
    <property type="match status" value="1"/>
</dbReference>
<evidence type="ECO:0000313" key="3">
    <source>
        <dbReference type="EMBL" id="EQD26540.1"/>
    </source>
</evidence>
<dbReference type="InterPro" id="IPR001789">
    <property type="entry name" value="Sig_transdc_resp-reg_receiver"/>
</dbReference>
<organism evidence="3">
    <name type="scientific">mine drainage metagenome</name>
    <dbReference type="NCBI Taxonomy" id="410659"/>
    <lineage>
        <taxon>unclassified sequences</taxon>
        <taxon>metagenomes</taxon>
        <taxon>ecological metagenomes</taxon>
    </lineage>
</organism>
<feature type="non-terminal residue" evidence="3">
    <location>
        <position position="286"/>
    </location>
</feature>
<proteinExistence type="predicted"/>
<dbReference type="PANTHER" id="PTHR33121:SF70">
    <property type="entry name" value="SIGNALING PROTEIN YKOW"/>
    <property type="match status" value="1"/>
</dbReference>
<feature type="domain" description="EAL" evidence="2">
    <location>
        <begin position="139"/>
        <end position="286"/>
    </location>
</feature>
<dbReference type="InterPro" id="IPR050706">
    <property type="entry name" value="Cyclic-di-GMP_PDE-like"/>
</dbReference>
<evidence type="ECO:0000259" key="1">
    <source>
        <dbReference type="PROSITE" id="PS50110"/>
    </source>
</evidence>
<evidence type="ECO:0000259" key="2">
    <source>
        <dbReference type="PROSITE" id="PS50883"/>
    </source>
</evidence>
<dbReference type="Pfam" id="PF00563">
    <property type="entry name" value="EAL"/>
    <property type="match status" value="1"/>
</dbReference>
<reference evidence="3" key="2">
    <citation type="journal article" date="2014" name="ISME J.">
        <title>Microbial stratification in low pH oxic and suboxic macroscopic growths along an acid mine drainage.</title>
        <authorList>
            <person name="Mendez-Garcia C."/>
            <person name="Mesa V."/>
            <person name="Sprenger R.R."/>
            <person name="Richter M."/>
            <person name="Diez M.S."/>
            <person name="Solano J."/>
            <person name="Bargiela R."/>
            <person name="Golyshina O.V."/>
            <person name="Manteca A."/>
            <person name="Ramos J.L."/>
            <person name="Gallego J.R."/>
            <person name="Llorente I."/>
            <person name="Martins Dos Santos V.A."/>
            <person name="Jensen O.N."/>
            <person name="Pelaez A.I."/>
            <person name="Sanchez J."/>
            <person name="Ferrer M."/>
        </authorList>
    </citation>
    <scope>NUCLEOTIDE SEQUENCE</scope>
</reference>
<dbReference type="Gene3D" id="3.40.50.2300">
    <property type="match status" value="1"/>
</dbReference>
<dbReference type="PROSITE" id="PS50883">
    <property type="entry name" value="EAL"/>
    <property type="match status" value="1"/>
</dbReference>
<dbReference type="EMBL" id="AUZZ01011353">
    <property type="protein sequence ID" value="EQD26540.1"/>
    <property type="molecule type" value="Genomic_DNA"/>
</dbReference>
<name>T0Z9U7_9ZZZZ</name>
<dbReference type="InterPro" id="IPR011006">
    <property type="entry name" value="CheY-like_superfamily"/>
</dbReference>
<dbReference type="PROSITE" id="PS50110">
    <property type="entry name" value="RESPONSE_REGULATORY"/>
    <property type="match status" value="1"/>
</dbReference>
<accession>T0Z9U7</accession>
<dbReference type="GO" id="GO:0071111">
    <property type="term" value="F:cyclic-guanylate-specific phosphodiesterase activity"/>
    <property type="evidence" value="ECO:0007669"/>
    <property type="project" value="InterPro"/>
</dbReference>
<dbReference type="SMART" id="SM00448">
    <property type="entry name" value="REC"/>
    <property type="match status" value="1"/>
</dbReference>
<dbReference type="SUPFAM" id="SSF52172">
    <property type="entry name" value="CheY-like"/>
    <property type="match status" value="1"/>
</dbReference>
<protein>
    <submittedName>
        <fullName evidence="3">Response regulator receiver modulated diguanylate phosphodiesterase</fullName>
    </submittedName>
</protein>
<dbReference type="CDD" id="cd01948">
    <property type="entry name" value="EAL"/>
    <property type="match status" value="1"/>
</dbReference>
<reference evidence="3" key="1">
    <citation type="submission" date="2013-08" db="EMBL/GenBank/DDBJ databases">
        <authorList>
            <person name="Mendez C."/>
            <person name="Richter M."/>
            <person name="Ferrer M."/>
            <person name="Sanchez J."/>
        </authorList>
    </citation>
    <scope>NUCLEOTIDE SEQUENCE</scope>
</reference>
<gene>
    <name evidence="3" type="ORF">B2A_15595</name>
</gene>
<dbReference type="PANTHER" id="PTHR33121">
    <property type="entry name" value="CYCLIC DI-GMP PHOSPHODIESTERASE PDEF"/>
    <property type="match status" value="1"/>
</dbReference>
<dbReference type="Pfam" id="PF00072">
    <property type="entry name" value="Response_reg"/>
    <property type="match status" value="1"/>
</dbReference>